<dbReference type="RefSeq" id="WP_187483615.1">
    <property type="nucleotide sequence ID" value="NZ_CP060695.1"/>
</dbReference>
<dbReference type="EMBL" id="CP060695">
    <property type="protein sequence ID" value="QNM86739.1"/>
    <property type="molecule type" value="Genomic_DNA"/>
</dbReference>
<dbReference type="AlphaFoldDB" id="A0A7G9LDP0"/>
<dbReference type="KEGG" id="ppec:H9W90_06380"/>
<name>A0A7G9LDP0_9FLAO</name>
<protein>
    <submittedName>
        <fullName evidence="2">Uncharacterized protein</fullName>
    </submittedName>
</protein>
<reference evidence="2 3" key="1">
    <citation type="submission" date="2020-08" db="EMBL/GenBank/DDBJ databases">
        <title>Polaribacter sp. L12M9 isolated from gut of the Korean scallop.</title>
        <authorList>
            <person name="Jeong Y.S."/>
        </authorList>
    </citation>
    <scope>NUCLEOTIDE SEQUENCE [LARGE SCALE GENOMIC DNA]</scope>
    <source>
        <strain evidence="2 3">L12M9</strain>
    </source>
</reference>
<keyword evidence="1" id="KW-1133">Transmembrane helix</keyword>
<evidence type="ECO:0000313" key="2">
    <source>
        <dbReference type="EMBL" id="QNM86739.1"/>
    </source>
</evidence>
<evidence type="ECO:0000256" key="1">
    <source>
        <dbReference type="SAM" id="Phobius"/>
    </source>
</evidence>
<keyword evidence="1" id="KW-0472">Membrane</keyword>
<feature type="transmembrane region" description="Helical" evidence="1">
    <location>
        <begin position="20"/>
        <end position="41"/>
    </location>
</feature>
<organism evidence="2 3">
    <name type="scientific">Polaribacter pectinis</name>
    <dbReference type="NCBI Taxonomy" id="2738844"/>
    <lineage>
        <taxon>Bacteria</taxon>
        <taxon>Pseudomonadati</taxon>
        <taxon>Bacteroidota</taxon>
        <taxon>Flavobacteriia</taxon>
        <taxon>Flavobacteriales</taxon>
        <taxon>Flavobacteriaceae</taxon>
    </lineage>
</organism>
<keyword evidence="3" id="KW-1185">Reference proteome</keyword>
<accession>A0A7G9LDP0</accession>
<sequence length="53" mass="5834">MIAFQNVPPPTPPPDPVGLPIDSGLVFLMLLAVLYGSYFILKTQKHAKNLKLE</sequence>
<proteinExistence type="predicted"/>
<evidence type="ECO:0000313" key="3">
    <source>
        <dbReference type="Proteomes" id="UP000515808"/>
    </source>
</evidence>
<gene>
    <name evidence="2" type="ORF">H9W90_06380</name>
</gene>
<keyword evidence="1" id="KW-0812">Transmembrane</keyword>
<dbReference type="Proteomes" id="UP000515808">
    <property type="component" value="Chromosome"/>
</dbReference>